<dbReference type="InterPro" id="IPR013320">
    <property type="entry name" value="ConA-like_dom_sf"/>
</dbReference>
<dbReference type="PROSITE" id="PS51257">
    <property type="entry name" value="PROKAR_LIPOPROTEIN"/>
    <property type="match status" value="1"/>
</dbReference>
<dbReference type="EMBL" id="JAGTXB010000005">
    <property type="protein sequence ID" value="MBS0028231.1"/>
    <property type="molecule type" value="Genomic_DNA"/>
</dbReference>
<comment type="similarity">
    <text evidence="1">Belongs to the glycosyl hydrolase 16 family.</text>
</comment>
<dbReference type="Gene3D" id="2.60.120.200">
    <property type="match status" value="1"/>
</dbReference>
<name>A0ABS5IZ44_9BACT</name>
<comment type="caution">
    <text evidence="3">The sequence shown here is derived from an EMBL/GenBank/DDBJ whole genome shotgun (WGS) entry which is preliminary data.</text>
</comment>
<dbReference type="Proteomes" id="UP000676386">
    <property type="component" value="Unassembled WGS sequence"/>
</dbReference>
<evidence type="ECO:0000259" key="2">
    <source>
        <dbReference type="PROSITE" id="PS51762"/>
    </source>
</evidence>
<dbReference type="InterPro" id="IPR000757">
    <property type="entry name" value="Beta-glucanase-like"/>
</dbReference>
<feature type="domain" description="GH16" evidence="2">
    <location>
        <begin position="24"/>
        <end position="284"/>
    </location>
</feature>
<accession>A0ABS5IZ44</accession>
<protein>
    <submittedName>
        <fullName evidence="3">Family 16 glycosylhydrolase</fullName>
    </submittedName>
</protein>
<dbReference type="PROSITE" id="PS51762">
    <property type="entry name" value="GH16_2"/>
    <property type="match status" value="1"/>
</dbReference>
<reference evidence="3 4" key="1">
    <citation type="submission" date="2021-04" db="EMBL/GenBank/DDBJ databases">
        <title>Chitinophaga sp. nov., isolated from the rhizosphere soil.</title>
        <authorList>
            <person name="He S."/>
        </authorList>
    </citation>
    <scope>NUCLEOTIDE SEQUENCE [LARGE SCALE GENOMIC DNA]</scope>
    <source>
        <strain evidence="3 4">2R12</strain>
    </source>
</reference>
<dbReference type="InterPro" id="IPR050546">
    <property type="entry name" value="Glycosyl_Hydrlase_16"/>
</dbReference>
<keyword evidence="4" id="KW-1185">Reference proteome</keyword>
<evidence type="ECO:0000313" key="4">
    <source>
        <dbReference type="Proteomes" id="UP000676386"/>
    </source>
</evidence>
<dbReference type="Pfam" id="PF00722">
    <property type="entry name" value="Glyco_hydro_16"/>
    <property type="match status" value="1"/>
</dbReference>
<proteinExistence type="inferred from homology"/>
<dbReference type="PANTHER" id="PTHR10963">
    <property type="entry name" value="GLYCOSYL HYDROLASE-RELATED"/>
    <property type="match status" value="1"/>
</dbReference>
<dbReference type="PANTHER" id="PTHR10963:SF24">
    <property type="entry name" value="GLYCOSIDASE C21B10.07-RELATED"/>
    <property type="match status" value="1"/>
</dbReference>
<evidence type="ECO:0000256" key="1">
    <source>
        <dbReference type="ARBA" id="ARBA00006865"/>
    </source>
</evidence>
<dbReference type="SUPFAM" id="SSF49899">
    <property type="entry name" value="Concanavalin A-like lectins/glucanases"/>
    <property type="match status" value="1"/>
</dbReference>
<organism evidence="3 4">
    <name type="scientific">Chitinophaga hostae</name>
    <dbReference type="NCBI Taxonomy" id="2831022"/>
    <lineage>
        <taxon>Bacteria</taxon>
        <taxon>Pseudomonadati</taxon>
        <taxon>Bacteroidota</taxon>
        <taxon>Chitinophagia</taxon>
        <taxon>Chitinophagales</taxon>
        <taxon>Chitinophagaceae</taxon>
        <taxon>Chitinophaga</taxon>
    </lineage>
</organism>
<gene>
    <name evidence="3" type="ORF">KE626_13010</name>
</gene>
<evidence type="ECO:0000313" key="3">
    <source>
        <dbReference type="EMBL" id="MBS0028231.1"/>
    </source>
</evidence>
<sequence>MRTIMPLLFTMIGPLLLSCQKDMTSFKKLSVQQLPQVHADVKASNDWEIVLDGNSFASYANFETHWNYLYPWGADHNGSARMSGTSTDHNNIYLDAGVLNIKAELFDWGGATVPNPDGPGTEIELHYKSGAIHTKDNIVVNDAYPNWEIKGDFQAPSDGGTWPAFWLCGSSTYPPECDILEYKGDNINWQNTYITDDDAESKLTEVLSPSEWHSYGIRMKKINNTDVSVEYYIDEELTATHTGKGYVGKPMQIIINLQMEGSSAGDPPAADTYFKARNISVRRAKKHDI</sequence>